<dbReference type="EMBL" id="JAJEKE010000019">
    <property type="protein sequence ID" value="MCQ1531235.1"/>
    <property type="molecule type" value="Genomic_DNA"/>
</dbReference>
<accession>A0ABT1NIX9</accession>
<feature type="transmembrane region" description="Helical" evidence="1">
    <location>
        <begin position="90"/>
        <end position="110"/>
    </location>
</feature>
<proteinExistence type="predicted"/>
<feature type="transmembrane region" description="Helical" evidence="1">
    <location>
        <begin position="269"/>
        <end position="289"/>
    </location>
</feature>
<gene>
    <name evidence="2" type="ORF">LJD61_17045</name>
</gene>
<dbReference type="CDD" id="cd21416">
    <property type="entry name" value="HDC_protein"/>
    <property type="match status" value="1"/>
</dbReference>
<dbReference type="InterPro" id="IPR049576">
    <property type="entry name" value="HDC-like"/>
</dbReference>
<feature type="transmembrane region" description="Helical" evidence="1">
    <location>
        <begin position="239"/>
        <end position="257"/>
    </location>
</feature>
<comment type="caution">
    <text evidence="2">The sequence shown here is derived from an EMBL/GenBank/DDBJ whole genome shotgun (WGS) entry which is preliminary data.</text>
</comment>
<protein>
    <recommendedName>
        <fullName evidence="4">Na+/glutamate symporter</fullName>
    </recommendedName>
</protein>
<reference evidence="2 3" key="1">
    <citation type="submission" date="2021-10" db="EMBL/GenBank/DDBJ databases">
        <title>Lutispora strain m25 sp. nov., a thermophilic, non-spore-forming bacterium isolated from a lab-scale methanogenic bioreactor digesting anaerobic sludge.</title>
        <authorList>
            <person name="El Houari A."/>
            <person name="Mcdonald J."/>
        </authorList>
    </citation>
    <scope>NUCLEOTIDE SEQUENCE [LARGE SCALE GENOMIC DNA]</scope>
    <source>
        <strain evidence="3">m25</strain>
    </source>
</reference>
<evidence type="ECO:0000256" key="1">
    <source>
        <dbReference type="SAM" id="Phobius"/>
    </source>
</evidence>
<dbReference type="RefSeq" id="WP_255228761.1">
    <property type="nucleotide sequence ID" value="NZ_JAJEKE010000019.1"/>
</dbReference>
<sequence>MSIIMAFCVVLVVLAIGDVISAKTKAFIPSVFVSAILFLIGFWTFLPQDLIDISSLGMPFALLAMYLLITHMGTMMSVSELISQWKTITIAFMGLVGMCAGTMTIGTLLFGWDAVVAGTPPLTGGIVAAIMMSDAFAAKGMQDLAVLAIVMYVMQGFAGYPLTALCLKKEGKRLLSLYRSGEMVAAKPKDFNVDTPKKSKYSIFPPLPEKYRTTYMYLAKLGLVAWAAVSFAAATNEVVSRYVVCLIFGVIASEIGFLERKPLNESNSFGWLMTSLMAYVFAQLAKATPAMLVEIFIPLLGIIIIGVAGMALFSTVIGKKLGYSKEMAFSVALTALYGFPPNYILTDEASKALAETPEEKEFLIDQMLPKMLVGGFTTVTIASVIIAGVFIKFL</sequence>
<organism evidence="2 3">
    <name type="scientific">Lutispora saccharofermentans</name>
    <dbReference type="NCBI Taxonomy" id="3024236"/>
    <lineage>
        <taxon>Bacteria</taxon>
        <taxon>Bacillati</taxon>
        <taxon>Bacillota</taxon>
        <taxon>Clostridia</taxon>
        <taxon>Lutisporales</taxon>
        <taxon>Lutisporaceae</taxon>
        <taxon>Lutispora</taxon>
    </lineage>
</organism>
<feature type="transmembrane region" description="Helical" evidence="1">
    <location>
        <begin position="58"/>
        <end position="78"/>
    </location>
</feature>
<keyword evidence="1" id="KW-0472">Membrane</keyword>
<evidence type="ECO:0000313" key="3">
    <source>
        <dbReference type="Proteomes" id="UP001651880"/>
    </source>
</evidence>
<keyword evidence="1" id="KW-0812">Transmembrane</keyword>
<feature type="transmembrane region" description="Helical" evidence="1">
    <location>
        <begin position="371"/>
        <end position="391"/>
    </location>
</feature>
<evidence type="ECO:0000313" key="2">
    <source>
        <dbReference type="EMBL" id="MCQ1531235.1"/>
    </source>
</evidence>
<feature type="transmembrane region" description="Helical" evidence="1">
    <location>
        <begin position="215"/>
        <end position="233"/>
    </location>
</feature>
<name>A0ABT1NIX9_9FIRM</name>
<dbReference type="Proteomes" id="UP001651880">
    <property type="component" value="Unassembled WGS sequence"/>
</dbReference>
<feature type="transmembrane region" description="Helical" evidence="1">
    <location>
        <begin position="27"/>
        <end position="46"/>
    </location>
</feature>
<keyword evidence="1" id="KW-1133">Transmembrane helix</keyword>
<keyword evidence="3" id="KW-1185">Reference proteome</keyword>
<feature type="transmembrane region" description="Helical" evidence="1">
    <location>
        <begin position="295"/>
        <end position="317"/>
    </location>
</feature>
<feature type="transmembrane region" description="Helical" evidence="1">
    <location>
        <begin position="144"/>
        <end position="167"/>
    </location>
</feature>
<evidence type="ECO:0008006" key="4">
    <source>
        <dbReference type="Google" id="ProtNLM"/>
    </source>
</evidence>